<evidence type="ECO:0000256" key="1">
    <source>
        <dbReference type="SAM" id="SignalP"/>
    </source>
</evidence>
<comment type="caution">
    <text evidence="2">The sequence shown here is derived from an EMBL/GenBank/DDBJ whole genome shotgun (WGS) entry which is preliminary data.</text>
</comment>
<keyword evidence="1" id="KW-0732">Signal</keyword>
<feature type="chain" id="PRO_5011115286" evidence="1">
    <location>
        <begin position="25"/>
        <end position="71"/>
    </location>
</feature>
<evidence type="ECO:0000313" key="2">
    <source>
        <dbReference type="EMBL" id="SAL83090.1"/>
    </source>
</evidence>
<keyword evidence="3" id="KW-1185">Reference proteome</keyword>
<accession>A0A158KR73</accession>
<name>A0A158KR73_9BURK</name>
<feature type="signal peptide" evidence="1">
    <location>
        <begin position="1"/>
        <end position="24"/>
    </location>
</feature>
<dbReference type="AlphaFoldDB" id="A0A158KR73"/>
<proteinExistence type="predicted"/>
<protein>
    <submittedName>
        <fullName evidence="2">Uncharacterized protein</fullName>
    </submittedName>
</protein>
<sequence length="71" mass="7768">MKRRGSKRFAVAFLFISVVLSLSAYSSTVPMPVITQTSAPESDPKALGVAPGHGWVVVDMKSDWDRNFPTE</sequence>
<dbReference type="Proteomes" id="UP000054925">
    <property type="component" value="Unassembled WGS sequence"/>
</dbReference>
<evidence type="ECO:0000313" key="3">
    <source>
        <dbReference type="Proteomes" id="UP000054925"/>
    </source>
</evidence>
<dbReference type="EMBL" id="FCOL02000090">
    <property type="protein sequence ID" value="SAL83090.1"/>
    <property type="molecule type" value="Genomic_DNA"/>
</dbReference>
<organism evidence="2 3">
    <name type="scientific">Caballeronia terrestris</name>
    <dbReference type="NCBI Taxonomy" id="1226301"/>
    <lineage>
        <taxon>Bacteria</taxon>
        <taxon>Pseudomonadati</taxon>
        <taxon>Pseudomonadota</taxon>
        <taxon>Betaproteobacteria</taxon>
        <taxon>Burkholderiales</taxon>
        <taxon>Burkholderiaceae</taxon>
        <taxon>Caballeronia</taxon>
    </lineage>
</organism>
<gene>
    <name evidence="2" type="ORF">AWB67_06308</name>
</gene>
<reference evidence="2" key="1">
    <citation type="submission" date="2016-01" db="EMBL/GenBank/DDBJ databases">
        <authorList>
            <person name="Peeters C."/>
        </authorList>
    </citation>
    <scope>NUCLEOTIDE SEQUENCE [LARGE SCALE GENOMIC DNA]</scope>
    <source>
        <strain evidence="2">LMG 22937</strain>
    </source>
</reference>